<comment type="similarity">
    <text evidence="1">Belongs to the APC5 family.</text>
</comment>
<reference evidence="8 9" key="1">
    <citation type="journal article" date="2023" name="BMC Biotechnol.">
        <title>Vitis rotundifolia cv Carlos genome sequencing.</title>
        <authorList>
            <person name="Huff M."/>
            <person name="Hulse-Kemp A."/>
            <person name="Scheffler B."/>
            <person name="Youngblood R."/>
            <person name="Simpson S."/>
            <person name="Babiker E."/>
            <person name="Staton M."/>
        </authorList>
    </citation>
    <scope>NUCLEOTIDE SEQUENCE [LARGE SCALE GENOMIC DNA]</scope>
    <source>
        <tissue evidence="8">Leaf</tissue>
    </source>
</reference>
<dbReference type="PANTHER" id="PTHR12830">
    <property type="entry name" value="ANAPHASE-PROMOTING COMPLEX SUBUNIT 5"/>
    <property type="match status" value="1"/>
</dbReference>
<evidence type="ECO:0000256" key="1">
    <source>
        <dbReference type="ARBA" id="ARBA00007450"/>
    </source>
</evidence>
<keyword evidence="4" id="KW-0498">Mitosis</keyword>
<dbReference type="Pfam" id="PF12862">
    <property type="entry name" value="ANAPC5"/>
    <property type="match status" value="1"/>
</dbReference>
<dbReference type="GO" id="GO:0070979">
    <property type="term" value="P:protein K11-linked ubiquitination"/>
    <property type="evidence" value="ECO:0007669"/>
    <property type="project" value="TreeGrafter"/>
</dbReference>
<evidence type="ECO:0000256" key="5">
    <source>
        <dbReference type="ARBA" id="ARBA00022786"/>
    </source>
</evidence>
<name>A0AA38ZCE1_VITRO</name>
<evidence type="ECO:0000256" key="3">
    <source>
        <dbReference type="ARBA" id="ARBA00022618"/>
    </source>
</evidence>
<dbReference type="Proteomes" id="UP001168098">
    <property type="component" value="Unassembled WGS sequence"/>
</dbReference>
<evidence type="ECO:0000256" key="6">
    <source>
        <dbReference type="ARBA" id="ARBA00023306"/>
    </source>
</evidence>
<proteinExistence type="inferred from homology"/>
<dbReference type="AlphaFoldDB" id="A0AA38ZCE1"/>
<dbReference type="PANTHER" id="PTHR12830:SF9">
    <property type="entry name" value="ANAPHASE-PROMOTING COMPLEX SUBUNIT 5"/>
    <property type="match status" value="1"/>
</dbReference>
<comment type="caution">
    <text evidence="8">The sequence shown here is derived from an EMBL/GenBank/DDBJ whole genome shotgun (WGS) entry which is preliminary data.</text>
</comment>
<gene>
    <name evidence="8" type="ORF">PVL29_015052</name>
</gene>
<evidence type="ECO:0000313" key="9">
    <source>
        <dbReference type="Proteomes" id="UP001168098"/>
    </source>
</evidence>
<keyword evidence="6" id="KW-0131">Cell cycle</keyword>
<dbReference type="GO" id="GO:0045842">
    <property type="term" value="P:positive regulation of mitotic metaphase/anaphase transition"/>
    <property type="evidence" value="ECO:0007669"/>
    <property type="project" value="TreeGrafter"/>
</dbReference>
<accession>A0AA38ZCE1</accession>
<evidence type="ECO:0000256" key="4">
    <source>
        <dbReference type="ARBA" id="ARBA00022776"/>
    </source>
</evidence>
<keyword evidence="3" id="KW-0132">Cell division</keyword>
<evidence type="ECO:0000259" key="7">
    <source>
        <dbReference type="Pfam" id="PF12862"/>
    </source>
</evidence>
<dbReference type="GO" id="GO:0031145">
    <property type="term" value="P:anaphase-promoting complex-dependent catabolic process"/>
    <property type="evidence" value="ECO:0007669"/>
    <property type="project" value="TreeGrafter"/>
</dbReference>
<dbReference type="InterPro" id="IPR037679">
    <property type="entry name" value="Apc5"/>
</dbReference>
<feature type="domain" description="Anaphase-promoting complex subunit 5" evidence="7">
    <location>
        <begin position="275"/>
        <end position="376"/>
    </location>
</feature>
<dbReference type="EMBL" id="JARBHA010000012">
    <property type="protein sequence ID" value="KAJ9685977.1"/>
    <property type="molecule type" value="Genomic_DNA"/>
</dbReference>
<organism evidence="8 9">
    <name type="scientific">Vitis rotundifolia</name>
    <name type="common">Muscadine grape</name>
    <dbReference type="NCBI Taxonomy" id="103349"/>
    <lineage>
        <taxon>Eukaryota</taxon>
        <taxon>Viridiplantae</taxon>
        <taxon>Streptophyta</taxon>
        <taxon>Embryophyta</taxon>
        <taxon>Tracheophyta</taxon>
        <taxon>Spermatophyta</taxon>
        <taxon>Magnoliopsida</taxon>
        <taxon>eudicotyledons</taxon>
        <taxon>Gunneridae</taxon>
        <taxon>Pentapetalae</taxon>
        <taxon>rosids</taxon>
        <taxon>Vitales</taxon>
        <taxon>Vitaceae</taxon>
        <taxon>Viteae</taxon>
        <taxon>Vitis</taxon>
    </lineage>
</organism>
<dbReference type="GO" id="GO:0051301">
    <property type="term" value="P:cell division"/>
    <property type="evidence" value="ECO:0007669"/>
    <property type="project" value="UniProtKB-KW"/>
</dbReference>
<sequence>MAAVLKPPGNFTVTPHKMSVCILLQIYAPPAQTTLPFPFPFSSVAQHNRLGMFLLALTKSCDDIFEPKLDELITQLREIVGELDHQLSDHLTCRLSSLSSPDDLFNFFSDLRGILAGPDSGVVVDDQIILDSNSNLGVFLRRCILAFNLLSFEGVCHLLTNIGTYCKEALSSCPAYELPHLDDSSNEVEALLVYENMDLENFVFDKVTEETEARKMASERVSFHIHAPKALFGLIEGIITSVLCCKVHSSSFPLNAFESILRQLQKLAPELHRVHFLRYLNNLYHNDYPASLENLHCYFDYSAGAEGFDFVQPTSSASNSFGRYEIALLCLGMMHFHFGHPKQALEVLTEAVRVSQQQSNDTCLAYTLAAICNLLSAIGISSTAEILGSSYGPVTSIGTSLSIQQQLFVLLRRSLKRADGLKLKRLVASNRLAMAKFDLTHVQRPLLSFGPKASMKLKTCPVNVCKELRLSSHLISEFGTESSIMITDGVFSTAWLKNLQKPMGSLVLSLENASGANSNAFHFCAQPNSIPGSVLQLLGSSYLLRATAWEIYGSAPLARINALVYATCFGNASSSADVALAYTKLIQHLAVFKGHREAFAALKLVEEKFCSISKSRILLLKLQLLHERALHLGHLKLAQQVCDELGVLASSVTGVDMELKTEASLRHARTLLAANQFGQAAAVAHSLFCMCYKFNLQVENATVLLLLAEIHKKSGNAVLGLPYALASLSFCQSFNLDLLKASATLTLAELWLSLGSNHAERASILVQGALPMILGHGGLELRSRAYIAEAKCYLSNPSFSVFENSEVVLDPLRQATEELEILEYHELAAEAFYLMAMVFDKLGQLEEREEAAASFMKHIKALENPQNEQDPLFNIH</sequence>
<evidence type="ECO:0000256" key="2">
    <source>
        <dbReference type="ARBA" id="ARBA00016066"/>
    </source>
</evidence>
<dbReference type="CDD" id="cd16270">
    <property type="entry name" value="Apc5_N"/>
    <property type="match status" value="1"/>
</dbReference>
<dbReference type="InterPro" id="IPR026000">
    <property type="entry name" value="Apc5_dom"/>
</dbReference>
<dbReference type="GO" id="GO:0005680">
    <property type="term" value="C:anaphase-promoting complex"/>
    <property type="evidence" value="ECO:0007669"/>
    <property type="project" value="InterPro"/>
</dbReference>
<protein>
    <recommendedName>
        <fullName evidence="2">Anaphase-promoting complex subunit 5</fullName>
    </recommendedName>
</protein>
<keyword evidence="9" id="KW-1185">Reference proteome</keyword>
<keyword evidence="5" id="KW-0833">Ubl conjugation pathway</keyword>
<evidence type="ECO:0000313" key="8">
    <source>
        <dbReference type="EMBL" id="KAJ9685977.1"/>
    </source>
</evidence>